<evidence type="ECO:0000256" key="3">
    <source>
        <dbReference type="ARBA" id="ARBA00022448"/>
    </source>
</evidence>
<dbReference type="InterPro" id="IPR002125">
    <property type="entry name" value="CMP_dCMP_dom"/>
</dbReference>
<dbReference type="PANTHER" id="PTHR45624">
    <property type="entry name" value="MITOCHONDRIAL BASIC AMINO ACIDS TRANSPORTER-RELATED"/>
    <property type="match status" value="1"/>
</dbReference>
<organism evidence="14 15">
    <name type="scientific">Lasallia pustulata</name>
    <dbReference type="NCBI Taxonomy" id="136370"/>
    <lineage>
        <taxon>Eukaryota</taxon>
        <taxon>Fungi</taxon>
        <taxon>Dikarya</taxon>
        <taxon>Ascomycota</taxon>
        <taxon>Pezizomycotina</taxon>
        <taxon>Lecanoromycetes</taxon>
        <taxon>OSLEUM clade</taxon>
        <taxon>Umbilicariomycetidae</taxon>
        <taxon>Umbilicariales</taxon>
        <taxon>Umbilicariaceae</taxon>
        <taxon>Lasallia</taxon>
    </lineage>
</organism>
<feature type="repeat" description="Solcar" evidence="10">
    <location>
        <begin position="135"/>
        <end position="223"/>
    </location>
</feature>
<sequence>MTETAGRQITSPVDNHGRLEDARDVLSPTSHGIEALKDITFGSTAGIIGKFIEYPFDTVKVRLQSQPLRYPPIYTGPIDCFRQAFRSDGFAGLYRGISAPLFGAAIETSSLFFSYRLAQDALQATLLPPTGGVPLPLSALVFCGAVSGAFTSLLLTPIELIKCKMQVPVASTSPYAPGPLSLIASVYRHQGFLGFWRGQLGTLIRPYSKFRVGAALLTTDGQYITGVNVENASYPVGTCAERVALGKAVSEGQMTFKALAVATDISPPGSFNLDHSIAAHHGRNLQLGSESSYKRP</sequence>
<evidence type="ECO:0000256" key="11">
    <source>
        <dbReference type="RuleBase" id="RU000488"/>
    </source>
</evidence>
<feature type="transmembrane region" description="Helical" evidence="12">
    <location>
        <begin position="135"/>
        <end position="155"/>
    </location>
</feature>
<dbReference type="GO" id="GO:1990575">
    <property type="term" value="P:mitochondrial L-ornithine transmembrane transport"/>
    <property type="evidence" value="ECO:0007669"/>
    <property type="project" value="TreeGrafter"/>
</dbReference>
<dbReference type="Gene3D" id="1.50.40.10">
    <property type="entry name" value="Mitochondrial carrier domain"/>
    <property type="match status" value="1"/>
</dbReference>
<dbReference type="Pfam" id="PF00383">
    <property type="entry name" value="dCMP_cyt_deam_1"/>
    <property type="match status" value="1"/>
</dbReference>
<dbReference type="AlphaFoldDB" id="A0A1W5DBY2"/>
<feature type="repeat" description="Solcar" evidence="10">
    <location>
        <begin position="33"/>
        <end position="121"/>
    </location>
</feature>
<dbReference type="PROSITE" id="PS50920">
    <property type="entry name" value="SOLCAR"/>
    <property type="match status" value="2"/>
</dbReference>
<feature type="transmembrane region" description="Helical" evidence="12">
    <location>
        <begin position="92"/>
        <end position="115"/>
    </location>
</feature>
<dbReference type="GO" id="GO:0006139">
    <property type="term" value="P:nucleobase-containing compound metabolic process"/>
    <property type="evidence" value="ECO:0007669"/>
    <property type="project" value="UniProtKB-ARBA"/>
</dbReference>
<reference evidence="15" key="1">
    <citation type="submission" date="2017-03" db="EMBL/GenBank/DDBJ databases">
        <authorList>
            <person name="Sharma R."/>
            <person name="Thines M."/>
        </authorList>
    </citation>
    <scope>NUCLEOTIDE SEQUENCE [LARGE SCALE GENOMIC DNA]</scope>
</reference>
<dbReference type="FunFam" id="1.50.40.10:FF:000109">
    <property type="entry name" value="Ornithine carrier protein AmcA/Ort1"/>
    <property type="match status" value="1"/>
</dbReference>
<evidence type="ECO:0000256" key="4">
    <source>
        <dbReference type="ARBA" id="ARBA00022692"/>
    </source>
</evidence>
<evidence type="ECO:0000256" key="6">
    <source>
        <dbReference type="ARBA" id="ARBA00022792"/>
    </source>
</evidence>
<dbReference type="GO" id="GO:0031966">
    <property type="term" value="C:mitochondrial membrane"/>
    <property type="evidence" value="ECO:0007669"/>
    <property type="project" value="UniProtKB-SubCell"/>
</dbReference>
<evidence type="ECO:0000256" key="7">
    <source>
        <dbReference type="ARBA" id="ARBA00022989"/>
    </source>
</evidence>
<keyword evidence="4 10" id="KW-0812">Transmembrane</keyword>
<dbReference type="SUPFAM" id="SSF53927">
    <property type="entry name" value="Cytidine deaminase-like"/>
    <property type="match status" value="1"/>
</dbReference>
<dbReference type="EMBL" id="FWEW01003741">
    <property type="protein sequence ID" value="SLM40664.1"/>
    <property type="molecule type" value="Genomic_DNA"/>
</dbReference>
<evidence type="ECO:0000256" key="1">
    <source>
        <dbReference type="ARBA" id="ARBA00004225"/>
    </source>
</evidence>
<evidence type="ECO:0000313" key="15">
    <source>
        <dbReference type="Proteomes" id="UP000192927"/>
    </source>
</evidence>
<evidence type="ECO:0000259" key="13">
    <source>
        <dbReference type="PROSITE" id="PS51747"/>
    </source>
</evidence>
<keyword evidence="8" id="KW-0496">Mitochondrion</keyword>
<comment type="subcellular location">
    <subcellularLocation>
        <location evidence="1">Mitochondrion membrane</location>
        <topology evidence="1">Multi-pass membrane protein</topology>
    </subcellularLocation>
</comment>
<dbReference type="PANTHER" id="PTHR45624:SF31">
    <property type="entry name" value="MITOCHONDRIAL ORNITHINE TRANSPORTER 1"/>
    <property type="match status" value="1"/>
</dbReference>
<evidence type="ECO:0000256" key="8">
    <source>
        <dbReference type="ARBA" id="ARBA00023128"/>
    </source>
</evidence>
<keyword evidence="7 12" id="KW-1133">Transmembrane helix</keyword>
<evidence type="ECO:0000256" key="9">
    <source>
        <dbReference type="ARBA" id="ARBA00023136"/>
    </source>
</evidence>
<accession>A0A1W5DBY2</accession>
<dbReference type="InterPro" id="IPR050567">
    <property type="entry name" value="Mitochondrial_Carrier"/>
</dbReference>
<keyword evidence="3 11" id="KW-0813">Transport</keyword>
<dbReference type="GO" id="GO:0003824">
    <property type="term" value="F:catalytic activity"/>
    <property type="evidence" value="ECO:0007669"/>
    <property type="project" value="InterPro"/>
</dbReference>
<comment type="similarity">
    <text evidence="2 11">Belongs to the mitochondrial carrier (TC 2.A.29) family.</text>
</comment>
<dbReference type="Gene3D" id="3.40.140.10">
    <property type="entry name" value="Cytidine Deaminase, domain 2"/>
    <property type="match status" value="1"/>
</dbReference>
<dbReference type="PROSITE" id="PS51747">
    <property type="entry name" value="CYT_DCMP_DEAMINASES_2"/>
    <property type="match status" value="1"/>
</dbReference>
<evidence type="ECO:0000256" key="10">
    <source>
        <dbReference type="PROSITE-ProRule" id="PRU00282"/>
    </source>
</evidence>
<keyword evidence="5" id="KW-0677">Repeat</keyword>
<dbReference type="Pfam" id="PF00153">
    <property type="entry name" value="Mito_carr"/>
    <property type="match status" value="2"/>
</dbReference>
<dbReference type="InterPro" id="IPR018108">
    <property type="entry name" value="MCP_transmembrane"/>
</dbReference>
<keyword evidence="15" id="KW-1185">Reference proteome</keyword>
<dbReference type="Proteomes" id="UP000192927">
    <property type="component" value="Unassembled WGS sequence"/>
</dbReference>
<evidence type="ECO:0000256" key="5">
    <source>
        <dbReference type="ARBA" id="ARBA00022737"/>
    </source>
</evidence>
<feature type="domain" description="CMP/dCMP-type deaminase" evidence="13">
    <location>
        <begin position="187"/>
        <end position="296"/>
    </location>
</feature>
<dbReference type="InterPro" id="IPR016193">
    <property type="entry name" value="Cytidine_deaminase-like"/>
</dbReference>
<name>A0A1W5DBY2_9LECA</name>
<evidence type="ECO:0000313" key="14">
    <source>
        <dbReference type="EMBL" id="SLM40664.1"/>
    </source>
</evidence>
<dbReference type="GO" id="GO:0000064">
    <property type="term" value="F:L-ornithine transmembrane transporter activity"/>
    <property type="evidence" value="ECO:0007669"/>
    <property type="project" value="TreeGrafter"/>
</dbReference>
<keyword evidence="6" id="KW-0999">Mitochondrion inner membrane</keyword>
<proteinExistence type="inferred from homology"/>
<protein>
    <submittedName>
        <fullName evidence="14">Amino acid transporter arg-13</fullName>
    </submittedName>
</protein>
<evidence type="ECO:0000256" key="2">
    <source>
        <dbReference type="ARBA" id="ARBA00006375"/>
    </source>
</evidence>
<dbReference type="InterPro" id="IPR023395">
    <property type="entry name" value="MCP_dom_sf"/>
</dbReference>
<evidence type="ECO:0000256" key="12">
    <source>
        <dbReference type="SAM" id="Phobius"/>
    </source>
</evidence>
<dbReference type="SUPFAM" id="SSF103506">
    <property type="entry name" value="Mitochondrial carrier"/>
    <property type="match status" value="1"/>
</dbReference>
<keyword evidence="9 10" id="KW-0472">Membrane</keyword>
<dbReference type="CDD" id="cd01283">
    <property type="entry name" value="cytidine_deaminase"/>
    <property type="match status" value="1"/>
</dbReference>